<dbReference type="Gene3D" id="3.40.50.300">
    <property type="entry name" value="P-loop containing nucleotide triphosphate hydrolases"/>
    <property type="match status" value="2"/>
</dbReference>
<protein>
    <submittedName>
        <fullName evidence="4">ATP-dependent endonuclease</fullName>
    </submittedName>
</protein>
<gene>
    <name evidence="4" type="ORF">ACFQGL_05700</name>
</gene>
<sequence>MLKKIFIKNYKVFRNFTLDLNPGMNVIVGDNDVGKSNVLEALNLALTGRLNGATIANELSPFLVNQHATREYIAALRVRGPAVPPEVLIEVYFDDTEDLAALKGDNNSLREPAPGVKMRIAFNDDFVDEYAAYITDPQRIAWVPTEYYQAQWLSFAGSAVTQRGVPARASLIDATAIKLQSGADAYLQSIIGANLAARERVELTRSYRSLRETFAEIDAVRDINTKLAGDRGDISDRDLTLSIDISQRASWERNLVPHLDELPFQYVGKGEQSRLKILLALNEKIPETHVVLVEEPENHLSFTSLNQLVDKISQKCEGKQVLVTTHSAYILNKLGLDELILLSASGGRRIVDLPSSTVDYFKKLSGYDTLRLVLAKRAILVEGPSDELVVMRAYLDAHGKMPIADGADIINVRGLSAARFLDLAVPLRKPVAVVNDNDGDAGKMAERYADYTAHDFISIHIGTGEQNALEPQMLAANGRQRLNEVLGKSYTSDEELLDHMIANKTTTALAIFETSYPITMPEYIRDAVAH</sequence>
<comment type="caution">
    <text evidence="4">The sequence shown here is derived from an EMBL/GenBank/DDBJ whole genome shotgun (WGS) entry which is preliminary data.</text>
</comment>
<evidence type="ECO:0000259" key="1">
    <source>
        <dbReference type="Pfam" id="PF13304"/>
    </source>
</evidence>
<feature type="domain" description="ATPase AAA-type core" evidence="1">
    <location>
        <begin position="237"/>
        <end position="332"/>
    </location>
</feature>
<dbReference type="RefSeq" id="WP_377506419.1">
    <property type="nucleotide sequence ID" value="NZ_JBHSQS010000003.1"/>
</dbReference>
<feature type="domain" description="Rad50/SbcC-type AAA" evidence="2">
    <location>
        <begin position="4"/>
        <end position="54"/>
    </location>
</feature>
<proteinExistence type="predicted"/>
<keyword evidence="4" id="KW-0378">Hydrolase</keyword>
<dbReference type="InterPro" id="IPR038729">
    <property type="entry name" value="Rad50/SbcC_AAA"/>
</dbReference>
<evidence type="ECO:0000259" key="3">
    <source>
        <dbReference type="Pfam" id="PF20469"/>
    </source>
</evidence>
<keyword evidence="4" id="KW-0255">Endonuclease</keyword>
<feature type="domain" description="OLD protein-like TOPRIM" evidence="3">
    <location>
        <begin position="374"/>
        <end position="438"/>
    </location>
</feature>
<reference evidence="5" key="1">
    <citation type="journal article" date="2019" name="Int. J. Syst. Evol. Microbiol.">
        <title>The Global Catalogue of Microorganisms (GCM) 10K type strain sequencing project: providing services to taxonomists for standard genome sequencing and annotation.</title>
        <authorList>
            <consortium name="The Broad Institute Genomics Platform"/>
            <consortium name="The Broad Institute Genome Sequencing Center for Infectious Disease"/>
            <person name="Wu L."/>
            <person name="Ma J."/>
        </authorList>
    </citation>
    <scope>NUCLEOTIDE SEQUENCE [LARGE SCALE GENOMIC DNA]</scope>
    <source>
        <strain evidence="5">CGMCC 4.7144</strain>
    </source>
</reference>
<evidence type="ECO:0000313" key="5">
    <source>
        <dbReference type="Proteomes" id="UP001596226"/>
    </source>
</evidence>
<dbReference type="Pfam" id="PF13476">
    <property type="entry name" value="AAA_23"/>
    <property type="match status" value="1"/>
</dbReference>
<evidence type="ECO:0000313" key="4">
    <source>
        <dbReference type="EMBL" id="MFC5922834.1"/>
    </source>
</evidence>
<keyword evidence="4" id="KW-0540">Nuclease</keyword>
<organism evidence="4 5">
    <name type="scientific">Micromonospora vulcania</name>
    <dbReference type="NCBI Taxonomy" id="1441873"/>
    <lineage>
        <taxon>Bacteria</taxon>
        <taxon>Bacillati</taxon>
        <taxon>Actinomycetota</taxon>
        <taxon>Actinomycetes</taxon>
        <taxon>Micromonosporales</taxon>
        <taxon>Micromonosporaceae</taxon>
        <taxon>Micromonospora</taxon>
    </lineage>
</organism>
<dbReference type="InterPro" id="IPR051396">
    <property type="entry name" value="Bact_Antivir_Def_Nuclease"/>
</dbReference>
<dbReference type="PANTHER" id="PTHR43581:SF2">
    <property type="entry name" value="EXCINUCLEASE ATPASE SUBUNIT"/>
    <property type="match status" value="1"/>
</dbReference>
<dbReference type="InterPro" id="IPR034139">
    <property type="entry name" value="TOPRIM_OLD"/>
</dbReference>
<evidence type="ECO:0000259" key="2">
    <source>
        <dbReference type="Pfam" id="PF13476"/>
    </source>
</evidence>
<dbReference type="SUPFAM" id="SSF52540">
    <property type="entry name" value="P-loop containing nucleoside triphosphate hydrolases"/>
    <property type="match status" value="1"/>
</dbReference>
<dbReference type="InterPro" id="IPR027417">
    <property type="entry name" value="P-loop_NTPase"/>
</dbReference>
<dbReference type="EMBL" id="JBHSQS010000003">
    <property type="protein sequence ID" value="MFC5922834.1"/>
    <property type="molecule type" value="Genomic_DNA"/>
</dbReference>
<dbReference type="Proteomes" id="UP001596226">
    <property type="component" value="Unassembled WGS sequence"/>
</dbReference>
<dbReference type="Pfam" id="PF20469">
    <property type="entry name" value="OLD-like_TOPRIM"/>
    <property type="match status" value="1"/>
</dbReference>
<name>A0ABW1GZJ3_9ACTN</name>
<dbReference type="InterPro" id="IPR003959">
    <property type="entry name" value="ATPase_AAA_core"/>
</dbReference>
<dbReference type="Pfam" id="PF13304">
    <property type="entry name" value="AAA_21"/>
    <property type="match status" value="1"/>
</dbReference>
<accession>A0ABW1GZJ3</accession>
<dbReference type="CDD" id="cd01026">
    <property type="entry name" value="TOPRIM_OLD"/>
    <property type="match status" value="1"/>
</dbReference>
<keyword evidence="5" id="KW-1185">Reference proteome</keyword>
<dbReference type="PANTHER" id="PTHR43581">
    <property type="entry name" value="ATP/GTP PHOSPHATASE"/>
    <property type="match status" value="1"/>
</dbReference>
<dbReference type="GO" id="GO:0004519">
    <property type="term" value="F:endonuclease activity"/>
    <property type="evidence" value="ECO:0007669"/>
    <property type="project" value="UniProtKB-KW"/>
</dbReference>